<name>A0A5B8XDP0_9RICK</name>
<dbReference type="EMBL" id="CP029077">
    <property type="protein sequence ID" value="QED23350.1"/>
    <property type="molecule type" value="Genomic_DNA"/>
</dbReference>
<reference evidence="3 4" key="1">
    <citation type="journal article" date="2019" name="ISME J.">
        <title>Deianiraea, an extracellular bacterium associated with the ciliate Paramecium, suggests an alternative scenario for the evolution of Rickettsiales.</title>
        <authorList>
            <person name="Castelli M."/>
            <person name="Sabaneyeva E."/>
            <person name="Lanzoni O."/>
            <person name="Lebedeva N."/>
            <person name="Floriano A.M."/>
            <person name="Gaiarsa S."/>
            <person name="Benken K."/>
            <person name="Modeo L."/>
            <person name="Bandi C."/>
            <person name="Potekhin A."/>
            <person name="Sassera D."/>
            <person name="Petroni G."/>
        </authorList>
    </citation>
    <scope>NUCLEOTIDE SEQUENCE [LARGE SCALE GENOMIC DNA]</scope>
    <source>
        <strain evidence="3">CyL4-1</strain>
    </source>
</reference>
<evidence type="ECO:0000313" key="4">
    <source>
        <dbReference type="Proteomes" id="UP000321934"/>
    </source>
</evidence>
<protein>
    <submittedName>
        <fullName evidence="3">Polyketide cyclase / dehydrase-like protein</fullName>
    </submittedName>
</protein>
<dbReference type="RefSeq" id="WP_146820629.1">
    <property type="nucleotide sequence ID" value="NZ_CP029077.1"/>
</dbReference>
<feature type="domain" description="Coenzyme Q-binding protein COQ10 START" evidence="2">
    <location>
        <begin position="19"/>
        <end position="131"/>
    </location>
</feature>
<comment type="similarity">
    <text evidence="1">Belongs to the ribosome association toxin RatA family.</text>
</comment>
<dbReference type="SUPFAM" id="SSF55961">
    <property type="entry name" value="Bet v1-like"/>
    <property type="match status" value="1"/>
</dbReference>
<evidence type="ECO:0000256" key="1">
    <source>
        <dbReference type="ARBA" id="ARBA00008918"/>
    </source>
</evidence>
<dbReference type="Pfam" id="PF03364">
    <property type="entry name" value="Polyketide_cyc"/>
    <property type="match status" value="1"/>
</dbReference>
<accession>A0A5B8XDP0</accession>
<dbReference type="Proteomes" id="UP000321934">
    <property type="component" value="Chromosome"/>
</dbReference>
<sequence length="145" mass="17205">MLKISQQKRINADLLLVKSVILDVEKYNEFLPWCDVKVVNKGNFLTKTDVAIDLSLFKYRFSCEIQENDNEIKMRGKKFMQFEFFGVWKLKEIDGICEVSFEIEIDFTLSLIEEKVRDVANAKIHEIMSRFEERINTKKEINSQR</sequence>
<gene>
    <name evidence="3" type="ORF">Deia_00555</name>
</gene>
<dbReference type="InterPro" id="IPR023393">
    <property type="entry name" value="START-like_dom_sf"/>
</dbReference>
<dbReference type="OrthoDB" id="9804759at2"/>
<dbReference type="Gene3D" id="3.30.530.20">
    <property type="match status" value="1"/>
</dbReference>
<evidence type="ECO:0000259" key="2">
    <source>
        <dbReference type="Pfam" id="PF03364"/>
    </source>
</evidence>
<organism evidence="3 4">
    <name type="scientific">Candidatus Deianiraea vastatrix</name>
    <dbReference type="NCBI Taxonomy" id="2163644"/>
    <lineage>
        <taxon>Bacteria</taxon>
        <taxon>Pseudomonadati</taxon>
        <taxon>Pseudomonadota</taxon>
        <taxon>Alphaproteobacteria</taxon>
        <taxon>Rickettsiales</taxon>
        <taxon>Candidatus Deianiraeaceae</taxon>
        <taxon>Candidatus Deianiraea</taxon>
    </lineage>
</organism>
<evidence type="ECO:0000313" key="3">
    <source>
        <dbReference type="EMBL" id="QED23350.1"/>
    </source>
</evidence>
<proteinExistence type="inferred from homology"/>
<dbReference type="InterPro" id="IPR005031">
    <property type="entry name" value="COQ10_START"/>
</dbReference>
<keyword evidence="4" id="KW-1185">Reference proteome</keyword>
<dbReference type="AlphaFoldDB" id="A0A5B8XDP0"/>